<dbReference type="AlphaFoldDB" id="A0A916ZM69"/>
<evidence type="ECO:0000259" key="1">
    <source>
        <dbReference type="PROSITE" id="PS50206"/>
    </source>
</evidence>
<protein>
    <recommendedName>
        <fullName evidence="1">Rhodanese domain-containing protein</fullName>
    </recommendedName>
</protein>
<dbReference type="InterPro" id="IPR036873">
    <property type="entry name" value="Rhodanese-like_dom_sf"/>
</dbReference>
<keyword evidence="3" id="KW-1185">Reference proteome</keyword>
<dbReference type="SUPFAM" id="SSF52821">
    <property type="entry name" value="Rhodanese/Cell cycle control phosphatase"/>
    <property type="match status" value="1"/>
</dbReference>
<dbReference type="SMART" id="SM00450">
    <property type="entry name" value="RHOD"/>
    <property type="match status" value="1"/>
</dbReference>
<dbReference type="EMBL" id="BMGL01000002">
    <property type="protein sequence ID" value="GGE04586.1"/>
    <property type="molecule type" value="Genomic_DNA"/>
</dbReference>
<comment type="caution">
    <text evidence="2">The sequence shown here is derived from an EMBL/GenBank/DDBJ whole genome shotgun (WGS) entry which is preliminary data.</text>
</comment>
<evidence type="ECO:0000313" key="3">
    <source>
        <dbReference type="Proteomes" id="UP000599688"/>
    </source>
</evidence>
<sequence>MLKNSLAQNTIDEAIEKYNSNAVEYISAIQLTKLLQKKPNIKLFDTRAKSEFNVSHLKNSIFVGYDEFQLEKIQQEIHKNDTIVVYCSVGVRSEQIGEQLQKAGYTNVYNLYGGIFDWKNSNYPIYNLQNKATDSIHAYNKKWGEFIKKGIKIYE</sequence>
<dbReference type="Proteomes" id="UP000599688">
    <property type="component" value="Unassembled WGS sequence"/>
</dbReference>
<dbReference type="GO" id="GO:0004792">
    <property type="term" value="F:thiosulfate-cyanide sulfurtransferase activity"/>
    <property type="evidence" value="ECO:0007669"/>
    <property type="project" value="TreeGrafter"/>
</dbReference>
<dbReference type="PROSITE" id="PS50206">
    <property type="entry name" value="RHODANESE_3"/>
    <property type="match status" value="1"/>
</dbReference>
<feature type="domain" description="Rhodanese" evidence="1">
    <location>
        <begin position="37"/>
        <end position="127"/>
    </location>
</feature>
<organism evidence="2 3">
    <name type="scientific">Psychroflexus salis</name>
    <dbReference type="NCBI Taxonomy" id="1526574"/>
    <lineage>
        <taxon>Bacteria</taxon>
        <taxon>Pseudomonadati</taxon>
        <taxon>Bacteroidota</taxon>
        <taxon>Flavobacteriia</taxon>
        <taxon>Flavobacteriales</taxon>
        <taxon>Flavobacteriaceae</taxon>
        <taxon>Psychroflexus</taxon>
    </lineage>
</organism>
<dbReference type="NCBIfam" id="NF045521">
    <property type="entry name" value="rhoda_near_glyco"/>
    <property type="match status" value="1"/>
</dbReference>
<proteinExistence type="predicted"/>
<reference evidence="2 3" key="1">
    <citation type="journal article" date="2014" name="Int. J. Syst. Evol. Microbiol.">
        <title>Complete genome sequence of Corynebacterium casei LMG S-19264T (=DSM 44701T), isolated from a smear-ripened cheese.</title>
        <authorList>
            <consortium name="US DOE Joint Genome Institute (JGI-PGF)"/>
            <person name="Walter F."/>
            <person name="Albersmeier A."/>
            <person name="Kalinowski J."/>
            <person name="Ruckert C."/>
        </authorList>
    </citation>
    <scope>NUCLEOTIDE SEQUENCE [LARGE SCALE GENOMIC DNA]</scope>
    <source>
        <strain evidence="2 3">CGMCC 1.12925</strain>
    </source>
</reference>
<evidence type="ECO:0000313" key="2">
    <source>
        <dbReference type="EMBL" id="GGE04586.1"/>
    </source>
</evidence>
<dbReference type="Gene3D" id="3.40.250.10">
    <property type="entry name" value="Rhodanese-like domain"/>
    <property type="match status" value="1"/>
</dbReference>
<dbReference type="PANTHER" id="PTHR44086:SF13">
    <property type="entry name" value="THIOSULFATE SULFURTRANSFERASE PSPE"/>
    <property type="match status" value="1"/>
</dbReference>
<accession>A0A916ZM69</accession>
<dbReference type="Pfam" id="PF00581">
    <property type="entry name" value="Rhodanese"/>
    <property type="match status" value="1"/>
</dbReference>
<gene>
    <name evidence="2" type="ORF">GCM10010831_02720</name>
</gene>
<name>A0A916ZM69_9FLAO</name>
<dbReference type="CDD" id="cd00158">
    <property type="entry name" value="RHOD"/>
    <property type="match status" value="1"/>
</dbReference>
<dbReference type="PANTHER" id="PTHR44086">
    <property type="entry name" value="THIOSULFATE SULFURTRANSFERASE RDL2, MITOCHONDRIAL-RELATED"/>
    <property type="match status" value="1"/>
</dbReference>
<dbReference type="InterPro" id="IPR001763">
    <property type="entry name" value="Rhodanese-like_dom"/>
</dbReference>